<dbReference type="OrthoDB" id="425950at2759"/>
<dbReference type="Gene3D" id="2.60.120.650">
    <property type="entry name" value="Cupin"/>
    <property type="match status" value="1"/>
</dbReference>
<dbReference type="InterPro" id="IPR049043">
    <property type="entry name" value="WHD_RIOX1"/>
</dbReference>
<keyword evidence="4 12" id="KW-0479">Metal-binding</keyword>
<keyword evidence="5" id="KW-0156">Chromatin regulator</keyword>
<evidence type="ECO:0000256" key="1">
    <source>
        <dbReference type="ARBA" id="ARBA00004123"/>
    </source>
</evidence>
<keyword evidence="9 12" id="KW-0805">Transcription regulation</keyword>
<evidence type="ECO:0000256" key="12">
    <source>
        <dbReference type="RuleBase" id="RU366061"/>
    </source>
</evidence>
<keyword evidence="10 12" id="KW-0804">Transcription</keyword>
<comment type="subcellular location">
    <subcellularLocation>
        <location evidence="1 12">Nucleus</location>
    </subcellularLocation>
</comment>
<evidence type="ECO:0000256" key="5">
    <source>
        <dbReference type="ARBA" id="ARBA00022853"/>
    </source>
</evidence>
<sequence length="471" mass="54081">MKKRSREQSNGEATNPPNDEVSFFKHFLKMDHATFNAKYFEKKHLVCSHGSPDFFTKTSSFPPIQWTTEIMLKLAEEHELFYGTDLNVVRFDKEKGCRVSFRTEGRATRQELEKCMKSGWSIRFLRPHEYVESNSAFISLMEKEFRCYCGLNSYWTPADSQGFAPHYDDVDVFLFQMEGEKVWRLYDPVDEVGVLTRHSSEDFQLEEYPTPKHSFTLKAGDVLYMPRGLVHQGVTNPGKHSLHVTFSANQMHTWADLFERMTRYTIGELAANNVEWRKTLPLELSSVVGGVWNPEFREMNLLPALTSGDAKKRVELLDRIREKTAELSVLLSDEVNIDVTTDEYMKNVVHKLQPPSKTYAHTLGEGDALEPDTPIRFLSQGCCRLLMNVDGEAQLYHCGENSPVCLKNEIGFFRFESVFAPAIATLLSRYPKYTKISSLPFPDSEDEEETKENQMILAENLRDAGLLQKSS</sequence>
<accession>A0A7G2C7T0</accession>
<evidence type="ECO:0000256" key="9">
    <source>
        <dbReference type="ARBA" id="ARBA00023015"/>
    </source>
</evidence>
<dbReference type="PANTHER" id="PTHR13096">
    <property type="entry name" value="MINA53 MYC INDUCED NUCLEAR ANTIGEN"/>
    <property type="match status" value="1"/>
</dbReference>
<dbReference type="SMART" id="SM00558">
    <property type="entry name" value="JmjC"/>
    <property type="match status" value="1"/>
</dbReference>
<dbReference type="GO" id="GO:0005730">
    <property type="term" value="C:nucleolus"/>
    <property type="evidence" value="ECO:0007669"/>
    <property type="project" value="TreeGrafter"/>
</dbReference>
<comment type="function">
    <text evidence="12">Oxygenase that can act as both a histone lysine demethylase and a ribosomal histidine hydroxylase.</text>
</comment>
<feature type="domain" description="JmjC" evidence="13">
    <location>
        <begin position="127"/>
        <end position="261"/>
    </location>
</feature>
<dbReference type="Gene3D" id="1.10.10.1500">
    <property type="entry name" value="JmjC domain-containing ribosomal oxygenase (ROX), dimer domain"/>
    <property type="match status" value="1"/>
</dbReference>
<protein>
    <recommendedName>
        <fullName evidence="12">Bifunctional lysine-specific demethylase and histidyl-hydroxylase</fullName>
        <ecNumber evidence="12">1.14.11.-</ecNumber>
    </recommendedName>
</protein>
<dbReference type="InterPro" id="IPR039994">
    <property type="entry name" value="NO66-like"/>
</dbReference>
<keyword evidence="3" id="KW-0678">Repressor</keyword>
<keyword evidence="7 12" id="KW-0560">Oxidoreductase</keyword>
<keyword evidence="15" id="KW-1185">Reference proteome</keyword>
<dbReference type="VEuPathDB" id="TriTrypDB:ADEAN_000148600"/>
<evidence type="ECO:0000256" key="10">
    <source>
        <dbReference type="ARBA" id="ARBA00023163"/>
    </source>
</evidence>
<evidence type="ECO:0000256" key="4">
    <source>
        <dbReference type="ARBA" id="ARBA00022723"/>
    </source>
</evidence>
<evidence type="ECO:0000256" key="11">
    <source>
        <dbReference type="ARBA" id="ARBA00023242"/>
    </source>
</evidence>
<name>A0A7G2C7T0_9TRYP</name>
<dbReference type="EC" id="1.14.11.-" evidence="12"/>
<keyword evidence="11 12" id="KW-0539">Nucleus</keyword>
<evidence type="ECO:0000313" key="14">
    <source>
        <dbReference type="EMBL" id="CAD2214042.1"/>
    </source>
</evidence>
<dbReference type="Gene3D" id="3.90.930.40">
    <property type="match status" value="1"/>
</dbReference>
<evidence type="ECO:0000313" key="15">
    <source>
        <dbReference type="Proteomes" id="UP000515908"/>
    </source>
</evidence>
<proteinExistence type="inferred from homology"/>
<dbReference type="Pfam" id="PF08007">
    <property type="entry name" value="JmjC_2"/>
    <property type="match status" value="1"/>
</dbReference>
<keyword evidence="8 12" id="KW-0408">Iron</keyword>
<dbReference type="InterPro" id="IPR003347">
    <property type="entry name" value="JmjC_dom"/>
</dbReference>
<evidence type="ECO:0000256" key="8">
    <source>
        <dbReference type="ARBA" id="ARBA00023004"/>
    </source>
</evidence>
<evidence type="ECO:0000256" key="2">
    <source>
        <dbReference type="ARBA" id="ARBA00010309"/>
    </source>
</evidence>
<evidence type="ECO:0000256" key="3">
    <source>
        <dbReference type="ARBA" id="ARBA00022491"/>
    </source>
</evidence>
<organism evidence="14 15">
    <name type="scientific">Angomonas deanei</name>
    <dbReference type="NCBI Taxonomy" id="59799"/>
    <lineage>
        <taxon>Eukaryota</taxon>
        <taxon>Discoba</taxon>
        <taxon>Euglenozoa</taxon>
        <taxon>Kinetoplastea</taxon>
        <taxon>Metakinetoplastina</taxon>
        <taxon>Trypanosomatida</taxon>
        <taxon>Trypanosomatidae</taxon>
        <taxon>Strigomonadinae</taxon>
        <taxon>Angomonas</taxon>
    </lineage>
</organism>
<dbReference type="EMBL" id="LR877146">
    <property type="protein sequence ID" value="CAD2214042.1"/>
    <property type="molecule type" value="Genomic_DNA"/>
</dbReference>
<comment type="cofactor">
    <cofactor evidence="12">
        <name>Fe(2+)</name>
        <dbReference type="ChEBI" id="CHEBI:29033"/>
    </cofactor>
    <text evidence="12">Binds 1 Fe(2+) ion per subunit.</text>
</comment>
<dbReference type="PROSITE" id="PS51184">
    <property type="entry name" value="JMJC"/>
    <property type="match status" value="1"/>
</dbReference>
<dbReference type="PANTHER" id="PTHR13096:SF8">
    <property type="entry name" value="RIBOSOMAL OXYGENASE 1"/>
    <property type="match status" value="1"/>
</dbReference>
<dbReference type="Pfam" id="PF21233">
    <property type="entry name" value="WHD_RIOX1"/>
    <property type="match status" value="1"/>
</dbReference>
<dbReference type="GO" id="GO:0032453">
    <property type="term" value="F:histone H3K4 demethylase activity"/>
    <property type="evidence" value="ECO:0007669"/>
    <property type="project" value="TreeGrafter"/>
</dbReference>
<dbReference type="SUPFAM" id="SSF51197">
    <property type="entry name" value="Clavaminate synthase-like"/>
    <property type="match status" value="1"/>
</dbReference>
<gene>
    <name evidence="14" type="ORF">ADEAN_000148600</name>
</gene>
<dbReference type="GO" id="GO:0051864">
    <property type="term" value="F:histone H3K36 demethylase activity"/>
    <property type="evidence" value="ECO:0007669"/>
    <property type="project" value="TreeGrafter"/>
</dbReference>
<comment type="similarity">
    <text evidence="2">Belongs to the ROX family. NO66 subfamily.</text>
</comment>
<evidence type="ECO:0000256" key="6">
    <source>
        <dbReference type="ARBA" id="ARBA00022964"/>
    </source>
</evidence>
<evidence type="ECO:0000259" key="13">
    <source>
        <dbReference type="PROSITE" id="PS51184"/>
    </source>
</evidence>
<dbReference type="Proteomes" id="UP000515908">
    <property type="component" value="Chromosome 02"/>
</dbReference>
<evidence type="ECO:0000256" key="7">
    <source>
        <dbReference type="ARBA" id="ARBA00023002"/>
    </source>
</evidence>
<dbReference type="AlphaFoldDB" id="A0A7G2C7T0"/>
<dbReference type="GO" id="GO:0005506">
    <property type="term" value="F:iron ion binding"/>
    <property type="evidence" value="ECO:0007669"/>
    <property type="project" value="UniProtKB-UniRule"/>
</dbReference>
<reference evidence="14 15" key="1">
    <citation type="submission" date="2020-08" db="EMBL/GenBank/DDBJ databases">
        <authorList>
            <person name="Newling K."/>
            <person name="Davey J."/>
            <person name="Forrester S."/>
        </authorList>
    </citation>
    <scope>NUCLEOTIDE SEQUENCE [LARGE SCALE GENOMIC DNA]</scope>
    <source>
        <strain evidence="15">Crithidia deanei Carvalho (ATCC PRA-265)</strain>
    </source>
</reference>
<keyword evidence="6 12" id="KW-0223">Dioxygenase</keyword>